<name>A0A9Q1BAW5_HOLLE</name>
<proteinExistence type="predicted"/>
<accession>A0A9Q1BAW5</accession>
<gene>
    <name evidence="1" type="ORF">HOLleu_43737</name>
</gene>
<protein>
    <submittedName>
        <fullName evidence="1">Uncharacterized protein</fullName>
    </submittedName>
</protein>
<organism evidence="1 2">
    <name type="scientific">Holothuria leucospilota</name>
    <name type="common">Black long sea cucumber</name>
    <name type="synonym">Mertensiothuria leucospilota</name>
    <dbReference type="NCBI Taxonomy" id="206669"/>
    <lineage>
        <taxon>Eukaryota</taxon>
        <taxon>Metazoa</taxon>
        <taxon>Echinodermata</taxon>
        <taxon>Eleutherozoa</taxon>
        <taxon>Echinozoa</taxon>
        <taxon>Holothuroidea</taxon>
        <taxon>Aspidochirotacea</taxon>
        <taxon>Aspidochirotida</taxon>
        <taxon>Holothuriidae</taxon>
        <taxon>Holothuria</taxon>
    </lineage>
</organism>
<evidence type="ECO:0000313" key="2">
    <source>
        <dbReference type="Proteomes" id="UP001152320"/>
    </source>
</evidence>
<sequence>MIQVGEGTRLHQRPYTKMIVDEHWPDSPLFFSFDFPEGNKAGCVLFLPVLLLGPHVKSNGHECSHIMKEDNFQVIRVSVIQSLKILFSFVHCPQLPELDSFLTRTT</sequence>
<dbReference type="Proteomes" id="UP001152320">
    <property type="component" value="Unassembled WGS sequence"/>
</dbReference>
<dbReference type="EMBL" id="JAIZAY010000434">
    <property type="protein sequence ID" value="KAJ8018334.1"/>
    <property type="molecule type" value="Genomic_DNA"/>
</dbReference>
<reference evidence="1" key="1">
    <citation type="submission" date="2021-10" db="EMBL/GenBank/DDBJ databases">
        <title>Tropical sea cucumber genome reveals ecological adaptation and Cuvierian tubules defense mechanism.</title>
        <authorList>
            <person name="Chen T."/>
        </authorList>
    </citation>
    <scope>NUCLEOTIDE SEQUENCE</scope>
    <source>
        <strain evidence="1">Nanhai2018</strain>
        <tissue evidence="1">Muscle</tissue>
    </source>
</reference>
<keyword evidence="2" id="KW-1185">Reference proteome</keyword>
<comment type="caution">
    <text evidence="1">The sequence shown here is derived from an EMBL/GenBank/DDBJ whole genome shotgun (WGS) entry which is preliminary data.</text>
</comment>
<dbReference type="AlphaFoldDB" id="A0A9Q1BAW5"/>
<evidence type="ECO:0000313" key="1">
    <source>
        <dbReference type="EMBL" id="KAJ8018334.1"/>
    </source>
</evidence>